<dbReference type="FunFam" id="3.30.559.30:FF:000005">
    <property type="entry name" value="Nonribosomal peptide synthase Pes1"/>
    <property type="match status" value="1"/>
</dbReference>
<dbReference type="Pfam" id="PF00501">
    <property type="entry name" value="AMP-binding"/>
    <property type="match status" value="5"/>
</dbReference>
<gene>
    <name evidence="7" type="ORF">BU23DRAFT_596079</name>
</gene>
<dbReference type="FunFam" id="1.10.1200.10:FF:000005">
    <property type="entry name" value="Nonribosomal peptide synthetase 1"/>
    <property type="match status" value="2"/>
</dbReference>
<dbReference type="GO" id="GO:0016874">
    <property type="term" value="F:ligase activity"/>
    <property type="evidence" value="ECO:0007669"/>
    <property type="project" value="UniProtKB-KW"/>
</dbReference>
<evidence type="ECO:0000256" key="2">
    <source>
        <dbReference type="ARBA" id="ARBA00022450"/>
    </source>
</evidence>
<evidence type="ECO:0000313" key="8">
    <source>
        <dbReference type="Proteomes" id="UP000800036"/>
    </source>
</evidence>
<dbReference type="InterPro" id="IPR001242">
    <property type="entry name" value="Condensation_dom"/>
</dbReference>
<feature type="domain" description="Carrier" evidence="6">
    <location>
        <begin position="400"/>
        <end position="475"/>
    </location>
</feature>
<comment type="pathway">
    <text evidence="1">Mycotoxin biosynthesis.</text>
</comment>
<dbReference type="SMART" id="SM00823">
    <property type="entry name" value="PKS_PP"/>
    <property type="match status" value="4"/>
</dbReference>
<dbReference type="PROSITE" id="PS00455">
    <property type="entry name" value="AMP_BINDING"/>
    <property type="match status" value="5"/>
</dbReference>
<keyword evidence="8" id="KW-1185">Reference proteome</keyword>
<dbReference type="PANTHER" id="PTHR45527:SF1">
    <property type="entry name" value="FATTY ACID SYNTHASE"/>
    <property type="match status" value="1"/>
</dbReference>
<proteinExistence type="inferred from homology"/>
<dbReference type="InterPro" id="IPR010071">
    <property type="entry name" value="AA_adenyl_dom"/>
</dbReference>
<dbReference type="InterPro" id="IPR045851">
    <property type="entry name" value="AMP-bd_C_sf"/>
</dbReference>
<dbReference type="NCBIfam" id="NF003417">
    <property type="entry name" value="PRK04813.1"/>
    <property type="match status" value="5"/>
</dbReference>
<dbReference type="FunFam" id="3.30.300.30:FF:000015">
    <property type="entry name" value="Nonribosomal peptide synthase SidD"/>
    <property type="match status" value="5"/>
</dbReference>
<protein>
    <recommendedName>
        <fullName evidence="6">Carrier domain-containing protein</fullName>
    </recommendedName>
</protein>
<dbReference type="NCBIfam" id="TIGR01733">
    <property type="entry name" value="AA-adenyl-dom"/>
    <property type="match status" value="5"/>
</dbReference>
<evidence type="ECO:0000256" key="5">
    <source>
        <dbReference type="ARBA" id="ARBA00029454"/>
    </source>
</evidence>
<dbReference type="OrthoDB" id="416786at2759"/>
<dbReference type="EMBL" id="ML976662">
    <property type="protein sequence ID" value="KAF1977723.1"/>
    <property type="molecule type" value="Genomic_DNA"/>
</dbReference>
<dbReference type="Gene3D" id="3.30.559.10">
    <property type="entry name" value="Chloramphenicol acetyltransferase-like domain"/>
    <property type="match status" value="8"/>
</dbReference>
<evidence type="ECO:0000259" key="6">
    <source>
        <dbReference type="PROSITE" id="PS50075"/>
    </source>
</evidence>
<dbReference type="Gene3D" id="3.40.50.12780">
    <property type="entry name" value="N-terminal domain of ligase-like"/>
    <property type="match status" value="4"/>
</dbReference>
<dbReference type="FunFam" id="3.40.50.980:FF:000001">
    <property type="entry name" value="Non-ribosomal peptide synthetase"/>
    <property type="match status" value="1"/>
</dbReference>
<reference evidence="7" key="1">
    <citation type="journal article" date="2020" name="Stud. Mycol.">
        <title>101 Dothideomycetes genomes: a test case for predicting lifestyles and emergence of pathogens.</title>
        <authorList>
            <person name="Haridas S."/>
            <person name="Albert R."/>
            <person name="Binder M."/>
            <person name="Bloem J."/>
            <person name="Labutti K."/>
            <person name="Salamov A."/>
            <person name="Andreopoulos B."/>
            <person name="Baker S."/>
            <person name="Barry K."/>
            <person name="Bills G."/>
            <person name="Bluhm B."/>
            <person name="Cannon C."/>
            <person name="Castanera R."/>
            <person name="Culley D."/>
            <person name="Daum C."/>
            <person name="Ezra D."/>
            <person name="Gonzalez J."/>
            <person name="Henrissat B."/>
            <person name="Kuo A."/>
            <person name="Liang C."/>
            <person name="Lipzen A."/>
            <person name="Lutzoni F."/>
            <person name="Magnuson J."/>
            <person name="Mondo S."/>
            <person name="Nolan M."/>
            <person name="Ohm R."/>
            <person name="Pangilinan J."/>
            <person name="Park H.-J."/>
            <person name="Ramirez L."/>
            <person name="Alfaro M."/>
            <person name="Sun H."/>
            <person name="Tritt A."/>
            <person name="Yoshinaga Y."/>
            <person name="Zwiers L.-H."/>
            <person name="Turgeon B."/>
            <person name="Goodwin S."/>
            <person name="Spatafora J."/>
            <person name="Crous P."/>
            <person name="Grigoriev I."/>
        </authorList>
    </citation>
    <scope>NUCLEOTIDE SEQUENCE</scope>
    <source>
        <strain evidence="7">CBS 107.79</strain>
    </source>
</reference>
<sequence length="7324" mass="810933">MTSTTPTSGEEAISCRFPRLYSRATGLAGSDSLETDNHSVAFQVDLGLEVELFCDNNGVPFESLFQLAWALVLACFVEKNDVSFDFAEPGQDHIPINIRTSIDRDTSATEAAHSLQYNENKASSAGSEARIGRNSEVNTLLHVSQDSDGVVADQNFIGSRLQDSYSDYDVVVDIDLSSDVVSISIRCSAKLLLREAATGVASAFGRTLHAILDQPQQLPRLMNPTQELANAQIHLPVQTGPVAQVHGTWIALDQVEQQISINLPGVAAVKATLVTLAHSYILRQSLVAFVAMAEREGFSDGELVLDERAHVSNGIEELKRVLSASLQPSLGPPTLIPISYMPHVPEGGIDYAKLLTFFSALPQSRSSDIDDSWVRVSTSSNASDGVEIVTDTEASGEAQRALTASEEKMRQLWAEVLSVSPEKIHSEDSFFLYGDSASAMNLVAAATQAGLLLTVADIFITPTLKELSATTLPIGEGEMDNDVNPFELLPQQLSATEVVRSVAEQCDVDARGVVDLYPTTALQEGLFALTLTEQASYVFQCVCKMHSSMNVKRFKSSWETVIQEFPILRTRIVYLESTGTLQTVLAQESVEWRSSNNLQNYLAQDKATPIEYGRALARFAIISQSQQDSYFVWTIHHALYDAWSMSLILDAVDRLYGDPTCALSWHVPFNRFVKHVVDTDATQSKQFWSSYLRNANSTPFPQLSQSAGRGRSHGTLTSSLRLQRVAASNITIATIIRAAWGAVVARYSSSDDVVFGSTLTGRNAPVPGISDIVGPTITTVPVRSSIDRTHTFAQHLQRTQDEMIAMIPYEHIGLQTIMRWGQDTLAASNFQNLLVVQLAPDVQNGKRHTGLEFSLRSTSGSENYSIMVECTLTDIGIDFHIEFDQNAISVTQMERVLRQFEHVLLQLSTESRSQTMADLELASPSDVQLIEQWNSQELPKKMACIHELFEEVVRSQPDAQAICSWDGDFTYSQLDHLSSTLALHLQNLGVTAEVIVPIMFEKSAWAHVAQFAILKSGGAVVCLDPGHPLARRQRMLADVRATVVLTTSNFSGLFHGIQNVVTVDTDAVERISRLIKSDQVLKREVQPSNAAMVIYTSGSTGEPKGVVLEHASICTGMQAHGDALRIGQQTRALNFSAYVFDASLEDIYTQLTRGGTICVPSETQRLNDLAGAIRATRANWIGITPTTAATLDPHSVPTIDTLILGGELITQKVVDQWKDHVTYMYNGFGPCESTLYATLNPRLGKNGRPSNVGHGLHTKLWVVEPGNPDRLAPVHCSGELMLEGPLLAREYLNDAAKTEVAFITDPAFTRNGKSSNSRRMRRMYRTGDLVRYDDDGSLVVLGRIDSQVKINGQRLELGEIEQNLRDSNDVENAMAILSSDEAGTKRIMAILSLRTLLNAESVAADDFNLIVGEQRKKMEPTIEALRKQLQNSLPSYMIPTVWAIVDSIPRNTSQKLDRARMSKWVASLSSETYSVLMGINTEGETASPDSPVAARLRNVIARVLNKNEDQLSMHRSFANIGGDSITAMQVVSRCRAEGLRLSVKDILHSESLAQLSQLVETMDSTEAGSRAQSEELNRAFALSPVQQFYFEAMGQKPTQFNQSFLLKVARPVPIPQLRAAVEAAVNKHSMLRARFFRQGDAWYQQITSDVAASFRFRTKNLASEDEVAQAFLECQRGMDIEHGPLLGIDVLFLKDGTQFLALAAHHLIIDFVSWRVVLKDFEDFLTVGTATSDKPLSFQSWTKLQAEYAQEHLDPQLALPFDIASSDLRYWGMLDELNLYEDTAGHTFLIDQDTSDKIFGECNTTFNSEPAEILTAAAVHSFSQIFTDRQTPTVWREAHGRETWDAGIDLSSTVGWFTNLAPLHVDVSAGNDIITTIRAVKDSSRKLPQNGWPYFTSRYLTPKGRERFKNHSPIELLFNYVGRFQQLESDEGLFRLQEPQMEELEPAMGRDVPRMSLLEISVSHTSDGKLKFHIMYNDRMDHIDGIYRWAAAYDRALREAVALLPGRKLEKTLSDFPLLRFNYKGLEALENERVQQLGLADLEDIEAVYPTAPMQEALLVGQALHAGAYETNATLEVTTTNRQTPVDIDRLQAAWETVIAYHPMLRTVFADSVADEGLYDQVVLRSFKGVTRRIHCEDESGPATLMALEYMDLSKTEPLHRFVICTTPSGKVYCRMDFHHATIDATSLRVLLDDIRLAYDNGLHLGNQPQFSEYIKYLQTKSLANALDYWEDRLSSASPCHFPVASGTDGAAKEMRELEVDLQFIRPVLRNFISRTGVTLPNLVQTAWALVLQNYSGLDSVSFGTLVSGRNVDVKDVDRIVGPMINMIVCNVDVSDSTNVIDLLHSTRDNYAEGLEHQHVSLGRVQHAIGLSAATPLFNTAMSSLHNSSTISKFQSRNAQAKRRDLFFDVVHFHDPTEYDIIFTLKADDHNPNITFAYWSPRISDWLAKNTLSALTTVIRSLIEVASVDGPLLELEFYSKRDEELIQKWNSTPIPEEYVCIHHVIAQRVKARPDAEAICNANRSMTYAELDSFATKLAVELQRRGVGPDVVVPICFEKSPWALVSILACLKAGGAYVPLDPSHPEFRLRQIIESKGIRGDLLLTSETQASLFSGFDCEIVSVNEKSCRRLRDTPLAQETVTPRNLAYVIFTSGTTGKPKGTMIEHRAFATSARDHSRQMGIHSSSRVLQFSSYVFDVSVMDMLTTLMQGGCVCIPTDEERGSMEIVGAINRMRVNWALLTPSFVTILEPSSVPGLKTLVLGGEAMSQKHVDIWSPHVKLMNAYGPTEASVLVTICTDVVDATNIGHGVGALTWVTDRNNSDRLASVGAVGELLLEGPTLARGYLNEPAKTRAAFIDSPSWAPGRRFYKTGDLVRLREDGSLTYLGRKDSQVKVRGQRMEIGEIEHHLDASRLVRDAVIVMPTVGPRQKTLIAVVTLTALRSHTRNGKPLQVVDQSLQAGHVREIADLLGQTLPSYMVPAVWIVVEAMPLNTSSKLDRKRVVKWVERLGSDFYHRIAVDDTLTSDADQQPVSDMESQIRELVSIILNIPSKQLSMTQSFIGLGGDSITAMQMVSKCRAQGIALKMADILRSKTISKMTQAAKYIGNTHQQHTEVSEQAFELSPIQQMFSSMGGIPDMRFNQSFYLSVSRPIAQEDLEKAIATIVRRHSMLRARYFKHEGGKWRQLVKKSLRGSYYIASHDLRSSSLAVPIMEGSQHRLHPETGPLFSADLLNVTGEGQFLYLVAHHLVIDLVSWRVILADLEQLLLGHSLPSSDSLPFQSWLALQATHASSLDVASVLPFQVQSSDLAYWDMEGKKNIYADVERLEFSLEKDVSTKLLEQCHAALDTEPVELLLAALFHSFAIVFPDRATPTVFSEGHGRELWNSTLDVNGTVGWFTTMSPLHVPVSGDSVVDVVRRTKDVRRSIPRNGFDYFATRYLTAQGREAFGKSGVMEVLFNYLGQYQQLERGDSLLRQQTLPEGATQSDFDEKLTRFALFEISAIVSRGVISLQFLYNKHMARKADVLRWAETCAQSLKDVAEVLPVMLREKTLNDYPLVPLTYDALRDMQDHLLPELGLASMDEVEDIYPLTSMQTGLILSQTRDSGTYKTSFTFTVTSNRSGPVDIERLLDAWQSVVDSHAMLRTIFTDRILNNGVFYQLVLAKSKANTVWLSCGTNEEAVSLLDSYPALEYNDRTPPHRLIVCQTTSGDILFKFDASHALVDADSVGVLLRDLSQAYEGKTLLDVGPLYSDYIKYLNPRSMDASISYWKDYLHRVVPCYLPMINDKPETTSPLRSIHLSLGKLSSLMRKFCETCSVTLPSVFHLAWSIVLRLYTGVDDVTYGYLVSGRDVPVAGIQSCIGPFINLMVSRTRLAPTSTISSLAQMKQSEYATSIEHQACSLAQVQHALGLSDQPLFNTMISIQALGNKKTDEQWSLAFEGIGSHDPTEYDVSLGIYSDHENAEAHLGYWADRMSDWQAENIARTFEKVLEQLLAHPESNVDSLRQLSERDMRQIQSWTPPHRLASKKLVHDLFTKQVALSPDSLAIEGFDGKLTYAELDDVSTRFSRYLASLGVGPGTVVPFCFPKSKWAIVTMLAVLKAGGTCLPLSPDHPLERVRGMVKDSAASLIVCALTQASKLDTLGVKLIHLSESHASALPAAPLVAPVTIDPESTAMLIYTSGSTGVPKGVMIPHRAITTNVPEIARTWGWNSDSRILQFIAYTFDPMLGDIFGALFVGATLCIISDEDRVKDITPVLNGMDISHVVLTPSLSRTLQPAKLTSLKSLVCGGEPITDRDIDMWKGHVELINAYGPTETTIATTSLNYSRREQVDPRNIGKSLSFSSLWISDPDNIEHPVPVGAVGELLIGGSTLANGYLNDLAKTQKAFVKAPEWTGLCGSQRIYRTGDLARLASDGTIHFVGRKDTQIKIRGQRVEAGEIEHAIKSNLAGLKDLAVALTTPRNRSMDPVLTAFLSWGTEKESHEDGLLGQLGEPLTTKLVDLDLKLANALPSYMIPAMYIPLHYMPLTVSGKTDMTQLQAIVAKLSESDLAHFSLSDGPKRQSSTRIEMKLQQIWSELLDMPSEQIGLDDSFFRLGGDSLSAIRLTSRASQDNIHLTIALIFQNPKLGDMAVAADDLSSKTVYDQLQDQFGIPKESISEFYPCTPLQESLMVLSLKQPGSYRQRHAWTLPTTTNIDLLRKALEIVSLKEPILRTRIANLDSIGSLQVVNKEHVEMTEVASEEEFWDAERSISMSYGQPLLKFSLVHRAGEFPKLLLVMHHALYDEWSNNILLNSIEATYCELEQGSTLSSSMASLGLSSFVDYITQISEDEAQVYWKAQLSGASLVNFPRLPSASYQPGKTQILQQRFNLPAKQGAHVEVSTLLKAAWALIVARYSGADDATFGFTVQGRDVPVEGIDSISGPTLATVPLRMRIDWSMSIDQLLSSIRDQTKGLKPFEHVGLQRIAQSAPDAKNVCDFQHLFVIHERQSPVPSAKFWREEPVNHANEEFAPYPLTLECFLRESDVELIASYDEAVLDNRQLGLVLSNFEQALGQLSTAPSDRVLQSLVILSQNDREVLLELNSNIPAGLETRIDKLFEIQRLSRPTADAVISWDARLTYQQLYEHAVRLSHHLQSLGVGPEVLVPLLFDKSAWTIVSMLGVIYAGGAFVVMDATHPKQRLQQVVEDINAPFILASPSRAELGGTLARQVVVVSPETIAALPSRTTPPVNKANSRSTAYVLYTSGSSGKPKGVQTEHRGICTAAMEQGKRINLNADSRVLQYASYAFESSMLEILHTLFFGGCICVISQEQRMNDMVGTINALQANWAFFTPSLVRTFQPEQVPCMKTIVLGGEALGADNIEVWAKKAHLANGYGPTETCVFSSLLDRITEFDRPDNIGRAVGGANWVVDADDHNVLVPIGAVGELLVEGPTVARGYLNDPIKTAQVFVERPSWLGEATLGRPIERVYKTGDLVTMRPDGTIFYISRKDTQVKIRGQRVELGEIEYALKQHLPRLTHFAVDQVHLPRRDNAKVLAAFLCSNGKEKEGEPETSRIDTELHAELTSLTSTITDTLPAYMVPTMFILLDSMPLSSSGKTDRRRLQAVAQILTDEEITHFSLADVKKRSPVTEREKKMQSMWATVLGIPVESIGLDDSFIRLGGDSLAAMRLAALARRFGLSILVDHLFRNPTLGAMSSATTKLKEKATRELKPFSLLRGPESLEAIMEKLDQTYGIPRDSVHDIYPTSSLQEGLMVLSVRQPGTYNFQWVSALPSTVDRERFVNAWKLCVKRNTILRTRMIYTELSGTLQVVLDDESQWTTSGSLEEYLKADKLDTMDYGKSLTRWAIVDDENGKAHFVWSAHHSIYDGWALPLVLQEVARIYHATDVSHLPTIPPYARFIEYLESRDHNAEMAYWHAQFPKGKVLSNFPPAQSSAIQPLANVTVTKELHFASTTSSASGFTTSTLIRAAWAIVLARYAEANDALFGCLLAGRNVPIKDIASMTGPTITTVPIHIGVPPDQSVHALLENVQQQAVDMMPFEHIGLQNIKQITRETCDACNFQNLLVIQPKRESNEADDLWRTGDTIDFAFDEFLTYPLVFQVELGNTLGLTLKLDDRMLSAERGQRMLEHFSHVINQLANAGTQTLADIAITCPADVAELQRWNDPTAFVEAVNQTVHDLITDQARTFPDASAVCSWDDNLTYGELDALSTRVAKHLKTLGVGLETYVLLCFDKSAWAIVAMLGILKSGAAYVAVDPMHPPDRKAFIARDVSATVALTGPQHQHMFSTLVDHVIGIDRAAVEGFISDVELSIVPPSNPAFVVFSSGSTGVPKGIIMEHGAFATGARSHAPALHIDRNARVFQFAAYTYDVSMGEIFSTLMHGGCCVVPTEEQRLSNLAGAITSLAANWLFLTPTVASLLHPASVPTLRYLVLGGEHATKANIQTWADHVHLTNSYGPAECAIWTNRAPGLKSDADPSNIGPRIGSQLWIVEADNHDKLTPQGCVGELVVESLSLARGYNDPVKTKAAFIEGPKWAEASRRIYKTGDLAKYNFDGTISILGRKDSQVKLNGQRMELGEVEFHLWADEAVDKGMALVPDAGPCRKHLVSIVSFTHVKKTQASEGFIVVGGDRKKEVGSEISRLREKLASKLPKYMVPTVWIVLENLPLNASGKLDRRRVAEWVKELDEETYRSVIELAQGDKAKTQPSNAMEAAMRGLWSKVLSIPEESIGMDDNFLQVGGDSITAVRLTAAARQEGITLLVRDIFQRPVLKVMSTAAKWEEVADQVALEPLSIFQEEEKEYALEEIAKATSQPVGNIEDVLEATDYQSWTLAAGHLKTRGYNNYFGIRFDEKLDMEKLKSACQSVIARHPILRTVFIMRNKRLMQVVLKKYEPEYAQYERQDSDSEEGIPLALIEQDMERPVNLGENIVRFVLVKQNDNQHRLVFRLSHAQYDGISLPTILQDIKASYEGTSLSTSKPLSSFIHGVRTQDHGQAESFWTTLLQDSSMTNILHHKKLPYKNPANRMLSRTVSPTPLTAQGITFASTVKAAWALVLSSLALTPDTIFGQVVSGRNALPGIQDVVGPCMNILPVRVPLQTNWTNADLARFVQDQHLASMPHENLGMRRIVKACTSWPKMTRFSSIYQHTNFGNQFFGEVLSASAGSEMTGYSPPHDVADVWIWTAPVGNGKFSVDFTFADGVVADEVAQLMLDMLCQNIEEIAANQEARITLPTETKVSLPIAYDDEEAKAKYFGQAKQQSAISVSDAEELVERAWKEVFGVEGGADDDREWWELRGDLMAAVQLAEIYSRESGEDVSVESVIDCASKAQQVKMLGGK</sequence>
<feature type="domain" description="Carrier" evidence="6">
    <location>
        <begin position="1490"/>
        <end position="1563"/>
    </location>
</feature>
<keyword evidence="4" id="KW-0436">Ligase</keyword>
<dbReference type="Gene3D" id="3.40.50.980">
    <property type="match status" value="2"/>
</dbReference>
<dbReference type="Proteomes" id="UP000800036">
    <property type="component" value="Unassembled WGS sequence"/>
</dbReference>
<dbReference type="FunFam" id="3.40.50.12780:FF:000012">
    <property type="entry name" value="Non-ribosomal peptide synthetase"/>
    <property type="match status" value="1"/>
</dbReference>
<feature type="domain" description="Carrier" evidence="6">
    <location>
        <begin position="3028"/>
        <end position="3104"/>
    </location>
</feature>
<feature type="domain" description="Carrier" evidence="6">
    <location>
        <begin position="6694"/>
        <end position="6770"/>
    </location>
</feature>
<dbReference type="PROSITE" id="PS50075">
    <property type="entry name" value="CARRIER"/>
    <property type="match status" value="6"/>
</dbReference>
<dbReference type="InterPro" id="IPR000873">
    <property type="entry name" value="AMP-dep_synth/lig_dom"/>
</dbReference>
<evidence type="ECO:0000313" key="7">
    <source>
        <dbReference type="EMBL" id="KAF1977723.1"/>
    </source>
</evidence>
<dbReference type="InterPro" id="IPR006162">
    <property type="entry name" value="Ppantetheine_attach_site"/>
</dbReference>
<evidence type="ECO:0000256" key="1">
    <source>
        <dbReference type="ARBA" id="ARBA00004685"/>
    </source>
</evidence>
<dbReference type="PROSITE" id="PS00012">
    <property type="entry name" value="PHOSPHOPANTETHEINE"/>
    <property type="match status" value="3"/>
</dbReference>
<dbReference type="GO" id="GO:0031177">
    <property type="term" value="F:phosphopantetheine binding"/>
    <property type="evidence" value="ECO:0007669"/>
    <property type="project" value="InterPro"/>
</dbReference>
<comment type="similarity">
    <text evidence="5">Belongs to the NRP synthetase family.</text>
</comment>
<keyword evidence="2" id="KW-0596">Phosphopantetheine</keyword>
<evidence type="ECO:0000256" key="3">
    <source>
        <dbReference type="ARBA" id="ARBA00022553"/>
    </source>
</evidence>
<dbReference type="GO" id="GO:0043041">
    <property type="term" value="P:amino acid activation for nonribosomal peptide biosynthetic process"/>
    <property type="evidence" value="ECO:0007669"/>
    <property type="project" value="TreeGrafter"/>
</dbReference>
<dbReference type="FunFam" id="3.30.559.10:FF:000016">
    <property type="entry name" value="Nonribosomal peptide synthase Pes1"/>
    <property type="match status" value="2"/>
</dbReference>
<dbReference type="SUPFAM" id="SSF47336">
    <property type="entry name" value="ACP-like"/>
    <property type="match status" value="6"/>
</dbReference>
<dbReference type="Pfam" id="PF00668">
    <property type="entry name" value="Condensation"/>
    <property type="match status" value="8"/>
</dbReference>
<dbReference type="InterPro" id="IPR020806">
    <property type="entry name" value="PKS_PP-bd"/>
</dbReference>
<dbReference type="CDD" id="cd05918">
    <property type="entry name" value="A_NRPS_SidN3_like"/>
    <property type="match status" value="5"/>
</dbReference>
<dbReference type="Gene3D" id="1.10.1200.10">
    <property type="entry name" value="ACP-like"/>
    <property type="match status" value="6"/>
</dbReference>
<dbReference type="GO" id="GO:0044550">
    <property type="term" value="P:secondary metabolite biosynthetic process"/>
    <property type="evidence" value="ECO:0007669"/>
    <property type="project" value="TreeGrafter"/>
</dbReference>
<dbReference type="Gene3D" id="3.30.300.30">
    <property type="match status" value="6"/>
</dbReference>
<feature type="domain" description="Carrier" evidence="6">
    <location>
        <begin position="5618"/>
        <end position="5694"/>
    </location>
</feature>
<dbReference type="Pfam" id="PF00550">
    <property type="entry name" value="PP-binding"/>
    <property type="match status" value="6"/>
</dbReference>
<dbReference type="InterPro" id="IPR036736">
    <property type="entry name" value="ACP-like_sf"/>
</dbReference>
<dbReference type="CDD" id="cd19542">
    <property type="entry name" value="CT_NRPS-like"/>
    <property type="match status" value="3"/>
</dbReference>
<dbReference type="CDD" id="cd19534">
    <property type="entry name" value="E_NRPS"/>
    <property type="match status" value="2"/>
</dbReference>
<feature type="domain" description="Carrier" evidence="6">
    <location>
        <begin position="4556"/>
        <end position="4632"/>
    </location>
</feature>
<keyword evidence="3" id="KW-0597">Phosphoprotein</keyword>
<dbReference type="CDD" id="cd19545">
    <property type="entry name" value="FUM14_C_NRPS-like"/>
    <property type="match status" value="3"/>
</dbReference>
<dbReference type="InterPro" id="IPR042099">
    <property type="entry name" value="ANL_N_sf"/>
</dbReference>
<dbReference type="Gene3D" id="2.30.38.10">
    <property type="entry name" value="Luciferase, Domain 3"/>
    <property type="match status" value="1"/>
</dbReference>
<dbReference type="FunFam" id="3.30.559.30:FF:000002">
    <property type="entry name" value="Nonribosomal peptide synthase Pes1"/>
    <property type="match status" value="2"/>
</dbReference>
<dbReference type="SUPFAM" id="SSF52777">
    <property type="entry name" value="CoA-dependent acyltransferases"/>
    <property type="match status" value="17"/>
</dbReference>
<accession>A0A6A5VJA2</accession>
<dbReference type="SUPFAM" id="SSF56801">
    <property type="entry name" value="Acetyl-CoA synthetase-like"/>
    <property type="match status" value="5"/>
</dbReference>
<dbReference type="InterPro" id="IPR020845">
    <property type="entry name" value="AMP-binding_CS"/>
</dbReference>
<dbReference type="PANTHER" id="PTHR45527">
    <property type="entry name" value="NONRIBOSOMAL PEPTIDE SYNTHETASE"/>
    <property type="match status" value="1"/>
</dbReference>
<name>A0A6A5VJA2_9PLEO</name>
<dbReference type="FunFam" id="3.40.50.12780:FF:000014">
    <property type="entry name" value="Nonribosomal peptide synthetase 1"/>
    <property type="match status" value="4"/>
</dbReference>
<dbReference type="GO" id="GO:0005737">
    <property type="term" value="C:cytoplasm"/>
    <property type="evidence" value="ECO:0007669"/>
    <property type="project" value="TreeGrafter"/>
</dbReference>
<dbReference type="FunFam" id="3.30.559.30:FF:000003">
    <property type="entry name" value="Nonribosomal peptide synthase SidD"/>
    <property type="match status" value="3"/>
</dbReference>
<dbReference type="InterPro" id="IPR009081">
    <property type="entry name" value="PP-bd_ACP"/>
</dbReference>
<organism evidence="7 8">
    <name type="scientific">Bimuria novae-zelandiae CBS 107.79</name>
    <dbReference type="NCBI Taxonomy" id="1447943"/>
    <lineage>
        <taxon>Eukaryota</taxon>
        <taxon>Fungi</taxon>
        <taxon>Dikarya</taxon>
        <taxon>Ascomycota</taxon>
        <taxon>Pezizomycotina</taxon>
        <taxon>Dothideomycetes</taxon>
        <taxon>Pleosporomycetidae</taxon>
        <taxon>Pleosporales</taxon>
        <taxon>Massarineae</taxon>
        <taxon>Didymosphaeriaceae</taxon>
        <taxon>Bimuria</taxon>
    </lineage>
</organism>
<dbReference type="InterPro" id="IPR023213">
    <property type="entry name" value="CAT-like_dom_sf"/>
</dbReference>
<evidence type="ECO:0000256" key="4">
    <source>
        <dbReference type="ARBA" id="ARBA00022598"/>
    </source>
</evidence>
<dbReference type="Gene3D" id="3.30.559.30">
    <property type="entry name" value="Nonribosomal peptide synthetase, condensation domain"/>
    <property type="match status" value="9"/>
</dbReference>